<dbReference type="RefSeq" id="WP_309393886.1">
    <property type="nucleotide sequence ID" value="NZ_JADBEO010000045.1"/>
</dbReference>
<name>A0ABU1DJK0_9HYPH</name>
<gene>
    <name evidence="4" type="ORF">IHQ68_16775</name>
</gene>
<evidence type="ECO:0000256" key="2">
    <source>
        <dbReference type="ARBA" id="ARBA00022525"/>
    </source>
</evidence>
<dbReference type="InterPro" id="IPR036912">
    <property type="entry name" value="HasA_haem-bd_sf"/>
</dbReference>
<evidence type="ECO:0000256" key="1">
    <source>
        <dbReference type="ARBA" id="ARBA00004613"/>
    </source>
</evidence>
<comment type="subcellular location">
    <subcellularLocation>
        <location evidence="1">Secreted</location>
    </subcellularLocation>
</comment>
<feature type="compositionally biased region" description="Basic and acidic residues" evidence="3">
    <location>
        <begin position="168"/>
        <end position="183"/>
    </location>
</feature>
<dbReference type="Proteomes" id="UP001181622">
    <property type="component" value="Unassembled WGS sequence"/>
</dbReference>
<dbReference type="Pfam" id="PF00353">
    <property type="entry name" value="HemolysinCabind"/>
    <property type="match status" value="2"/>
</dbReference>
<dbReference type="EMBL" id="JADBEO010000045">
    <property type="protein sequence ID" value="MDR4308274.1"/>
    <property type="molecule type" value="Genomic_DNA"/>
</dbReference>
<dbReference type="InterPro" id="IPR011049">
    <property type="entry name" value="Serralysin-like_metalloprot_C"/>
</dbReference>
<organism evidence="4 5">
    <name type="scientific">Chelatococcus sambhunathii</name>
    <dbReference type="NCBI Taxonomy" id="363953"/>
    <lineage>
        <taxon>Bacteria</taxon>
        <taxon>Pseudomonadati</taxon>
        <taxon>Pseudomonadota</taxon>
        <taxon>Alphaproteobacteria</taxon>
        <taxon>Hyphomicrobiales</taxon>
        <taxon>Chelatococcaceae</taxon>
        <taxon>Chelatococcus</taxon>
    </lineage>
</organism>
<sequence length="277" mass="28789">MATSVKVTEGLDVNAYLQDFADNFVPAGRGAFSGDIFSGDEYALWSGEDTSIPVEGGQALIIDSGKAGDLAYDFATHTVGGTIDRLEFGVGVTQNGDDFSTDATLIFDNLGLESTGADGIVNQLLTDLMGGDTDVLMEILADRDLTFKGSAGNDAFVSFGGDDTLKGGEGKDKFDGGDGDDKINGGAGNDKLTGDDGNDVFVFGTGSGSDKILDFEGGKGKGDVIDFHSGQFSSFAEVLDAAKEKGDNVVIKFDDGSKLTLVDTSLDDLHKSDFLFG</sequence>
<accession>A0ABU1DJK0</accession>
<comment type="caution">
    <text evidence="4">The sequence shown here is derived from an EMBL/GenBank/DDBJ whole genome shotgun (WGS) entry which is preliminary data.</text>
</comment>
<keyword evidence="2" id="KW-0964">Secreted</keyword>
<protein>
    <recommendedName>
        <fullName evidence="6">Hemolysin-type calcium-binding repeat (2 copies)</fullName>
    </recommendedName>
</protein>
<feature type="region of interest" description="Disordered" evidence="3">
    <location>
        <begin position="168"/>
        <end position="191"/>
    </location>
</feature>
<evidence type="ECO:0000256" key="3">
    <source>
        <dbReference type="SAM" id="MobiDB-lite"/>
    </source>
</evidence>
<dbReference type="PRINTS" id="PR00313">
    <property type="entry name" value="CABNDNGRPT"/>
</dbReference>
<evidence type="ECO:0000313" key="5">
    <source>
        <dbReference type="Proteomes" id="UP001181622"/>
    </source>
</evidence>
<keyword evidence="5" id="KW-1185">Reference proteome</keyword>
<proteinExistence type="predicted"/>
<dbReference type="SUPFAM" id="SSF54621">
    <property type="entry name" value="Heme-binding protein A (HasA)"/>
    <property type="match status" value="1"/>
</dbReference>
<reference evidence="4" key="1">
    <citation type="submission" date="2020-10" db="EMBL/GenBank/DDBJ databases">
        <authorList>
            <person name="Abbas A."/>
            <person name="Razzaq R."/>
            <person name="Waqas M."/>
            <person name="Abbas N."/>
            <person name="Nielsen T.K."/>
            <person name="Hansen L.H."/>
            <person name="Hussain S."/>
            <person name="Shahid M."/>
        </authorList>
    </citation>
    <scope>NUCLEOTIDE SEQUENCE</scope>
    <source>
        <strain evidence="4">S14</strain>
    </source>
</reference>
<evidence type="ECO:0000313" key="4">
    <source>
        <dbReference type="EMBL" id="MDR4308274.1"/>
    </source>
</evidence>
<dbReference type="SUPFAM" id="SSF51120">
    <property type="entry name" value="beta-Roll"/>
    <property type="match status" value="1"/>
</dbReference>
<dbReference type="Gene3D" id="3.30.1500.10">
    <property type="entry name" value="Haem-binding HasA"/>
    <property type="match status" value="1"/>
</dbReference>
<dbReference type="InterPro" id="IPR001343">
    <property type="entry name" value="Hemolysn_Ca-bd"/>
</dbReference>
<dbReference type="PANTHER" id="PTHR38340">
    <property type="entry name" value="S-LAYER PROTEIN"/>
    <property type="match status" value="1"/>
</dbReference>
<dbReference type="PANTHER" id="PTHR38340:SF1">
    <property type="entry name" value="S-LAYER PROTEIN"/>
    <property type="match status" value="1"/>
</dbReference>
<evidence type="ECO:0008006" key="6">
    <source>
        <dbReference type="Google" id="ProtNLM"/>
    </source>
</evidence>
<dbReference type="InterPro" id="IPR050557">
    <property type="entry name" value="RTX_toxin/Mannuronan_C5-epim"/>
</dbReference>